<name>A0ABR2WDL8_9FUNG</name>
<proteinExistence type="predicted"/>
<sequence>MRRENCNFKSVLTFCVLFPLVYLTLLFAFGQKAVFYAIDSTSRNYTTTTLVSAYFPLTASKHSSDEYKKWLSNFLSNVNTPMVIYTTPQFAPTIQELRGDFPTIIRTQYESPFNVTPLQGLEEIYNGKQHDLDREKAYHNGNLYAIWNSKAFLVAGICR</sequence>
<reference evidence="1 2" key="1">
    <citation type="submission" date="2023-04" db="EMBL/GenBank/DDBJ databases">
        <title>Genome of Basidiobolus ranarum AG-B5.</title>
        <authorList>
            <person name="Stajich J.E."/>
            <person name="Carter-House D."/>
            <person name="Gryganskyi A."/>
        </authorList>
    </citation>
    <scope>NUCLEOTIDE SEQUENCE [LARGE SCALE GENOMIC DNA]</scope>
    <source>
        <strain evidence="1 2">AG-B5</strain>
    </source>
</reference>
<evidence type="ECO:0000313" key="2">
    <source>
        <dbReference type="Proteomes" id="UP001479436"/>
    </source>
</evidence>
<accession>A0ABR2WDL8</accession>
<organism evidence="1 2">
    <name type="scientific">Basidiobolus ranarum</name>
    <dbReference type="NCBI Taxonomy" id="34480"/>
    <lineage>
        <taxon>Eukaryota</taxon>
        <taxon>Fungi</taxon>
        <taxon>Fungi incertae sedis</taxon>
        <taxon>Zoopagomycota</taxon>
        <taxon>Entomophthoromycotina</taxon>
        <taxon>Basidiobolomycetes</taxon>
        <taxon>Basidiobolales</taxon>
        <taxon>Basidiobolaceae</taxon>
        <taxon>Basidiobolus</taxon>
    </lineage>
</organism>
<dbReference type="Proteomes" id="UP001479436">
    <property type="component" value="Unassembled WGS sequence"/>
</dbReference>
<evidence type="ECO:0000313" key="1">
    <source>
        <dbReference type="EMBL" id="KAK9759598.1"/>
    </source>
</evidence>
<dbReference type="EMBL" id="JASJQH010003504">
    <property type="protein sequence ID" value="KAK9759598.1"/>
    <property type="molecule type" value="Genomic_DNA"/>
</dbReference>
<protein>
    <submittedName>
        <fullName evidence="1">Uncharacterized protein</fullName>
    </submittedName>
</protein>
<gene>
    <name evidence="1" type="ORF">K7432_017237</name>
</gene>
<keyword evidence="2" id="KW-1185">Reference proteome</keyword>
<comment type="caution">
    <text evidence="1">The sequence shown here is derived from an EMBL/GenBank/DDBJ whole genome shotgun (WGS) entry which is preliminary data.</text>
</comment>